<reference evidence="1 2" key="1">
    <citation type="submission" date="2016-10" db="EMBL/GenBank/DDBJ databases">
        <title>Genome sequence of the ascomycete fungus Penicillium subrubescens.</title>
        <authorList>
            <person name="De Vries R.P."/>
            <person name="Peng M."/>
            <person name="Dilokpimol A."/>
            <person name="Hilden K."/>
            <person name="Makela M.R."/>
            <person name="Grigoriev I."/>
            <person name="Riley R."/>
            <person name="Granchi Z."/>
        </authorList>
    </citation>
    <scope>NUCLEOTIDE SEQUENCE [LARGE SCALE GENOMIC DNA]</scope>
    <source>
        <strain evidence="1 2">CBS 132785</strain>
    </source>
</reference>
<dbReference type="EMBL" id="MNBE01000483">
    <property type="protein sequence ID" value="OKP09599.1"/>
    <property type="molecule type" value="Genomic_DNA"/>
</dbReference>
<gene>
    <name evidence="1" type="ORF">PENSUB_5031</name>
</gene>
<accession>A0A1Q5UAV6</accession>
<dbReference type="AlphaFoldDB" id="A0A1Q5UAV6"/>
<proteinExistence type="predicted"/>
<sequence>MVRARCIDYIGEHSTSDEGTVKLQKFSLHNNHFTKPPAKEHDKPRIRKVFTIQKEDRSTTITLLNRSLLVNALENFQKQLLKTWEGE</sequence>
<evidence type="ECO:0000313" key="2">
    <source>
        <dbReference type="Proteomes" id="UP000186955"/>
    </source>
</evidence>
<keyword evidence="2" id="KW-1185">Reference proteome</keyword>
<comment type="caution">
    <text evidence="1">The sequence shown here is derived from an EMBL/GenBank/DDBJ whole genome shotgun (WGS) entry which is preliminary data.</text>
</comment>
<name>A0A1Q5UAV6_9EURO</name>
<evidence type="ECO:0000313" key="1">
    <source>
        <dbReference type="EMBL" id="OKP09599.1"/>
    </source>
</evidence>
<protein>
    <submittedName>
        <fullName evidence="1">Uncharacterized protein</fullName>
    </submittedName>
</protein>
<dbReference type="Proteomes" id="UP000186955">
    <property type="component" value="Unassembled WGS sequence"/>
</dbReference>
<organism evidence="1 2">
    <name type="scientific">Penicillium subrubescens</name>
    <dbReference type="NCBI Taxonomy" id="1316194"/>
    <lineage>
        <taxon>Eukaryota</taxon>
        <taxon>Fungi</taxon>
        <taxon>Dikarya</taxon>
        <taxon>Ascomycota</taxon>
        <taxon>Pezizomycotina</taxon>
        <taxon>Eurotiomycetes</taxon>
        <taxon>Eurotiomycetidae</taxon>
        <taxon>Eurotiales</taxon>
        <taxon>Aspergillaceae</taxon>
        <taxon>Penicillium</taxon>
    </lineage>
</organism>